<evidence type="ECO:0000256" key="3">
    <source>
        <dbReference type="ARBA" id="ARBA00022679"/>
    </source>
</evidence>
<dbReference type="GO" id="GO:0032259">
    <property type="term" value="P:methylation"/>
    <property type="evidence" value="ECO:0007669"/>
    <property type="project" value="UniProtKB-KW"/>
</dbReference>
<dbReference type="InterPro" id="IPR053888">
    <property type="entry name" value="MRM3-like_sub_bind"/>
</dbReference>
<name>A0A366KAN2_9BIFI</name>
<dbReference type="EMBL" id="PDCG01000001">
    <property type="protein sequence ID" value="RBP98659.1"/>
    <property type="molecule type" value="Genomic_DNA"/>
</dbReference>
<dbReference type="Gene3D" id="3.30.1330.30">
    <property type="match status" value="1"/>
</dbReference>
<evidence type="ECO:0000259" key="5">
    <source>
        <dbReference type="SMART" id="SM00967"/>
    </source>
</evidence>
<evidence type="ECO:0000313" key="7">
    <source>
        <dbReference type="Proteomes" id="UP000252530"/>
    </source>
</evidence>
<evidence type="ECO:0000256" key="2">
    <source>
        <dbReference type="ARBA" id="ARBA00022603"/>
    </source>
</evidence>
<dbReference type="AlphaFoldDB" id="A0A366KAN2"/>
<dbReference type="PANTHER" id="PTHR43191:SF2">
    <property type="entry name" value="RRNA METHYLTRANSFERASE 3, MITOCHONDRIAL"/>
    <property type="match status" value="1"/>
</dbReference>
<reference evidence="6 7" key="1">
    <citation type="submission" date="2017-10" db="EMBL/GenBank/DDBJ databases">
        <title>Bifidobacterium xylocopum sp. nov. and Bifidobacterium aemilianum sp. nov., from the carpenter bee (Xylocopa violacea) digestive tract.</title>
        <authorList>
            <person name="Alberoni D."/>
            <person name="Baffoni L."/>
            <person name="Di Gioia D."/>
            <person name="Gaggia F."/>
            <person name="Biavati B."/>
        </authorList>
    </citation>
    <scope>NUCLEOTIDE SEQUENCE [LARGE SCALE GENOMIC DNA]</scope>
    <source>
        <strain evidence="6 7">XV10</strain>
    </source>
</reference>
<dbReference type="Proteomes" id="UP000252530">
    <property type="component" value="Unassembled WGS sequence"/>
</dbReference>
<dbReference type="Gene3D" id="3.40.1280.10">
    <property type="match status" value="1"/>
</dbReference>
<feature type="region of interest" description="Disordered" evidence="4">
    <location>
        <begin position="131"/>
        <end position="156"/>
    </location>
</feature>
<organism evidence="6 7">
    <name type="scientific">Bifidobacterium aemilianum</name>
    <dbReference type="NCBI Taxonomy" id="2493120"/>
    <lineage>
        <taxon>Bacteria</taxon>
        <taxon>Bacillati</taxon>
        <taxon>Actinomycetota</taxon>
        <taxon>Actinomycetes</taxon>
        <taxon>Bifidobacteriales</taxon>
        <taxon>Bifidobacteriaceae</taxon>
        <taxon>Bifidobacterium</taxon>
    </lineage>
</organism>
<dbReference type="SMART" id="SM00967">
    <property type="entry name" value="SpoU_sub_bind"/>
    <property type="match status" value="1"/>
</dbReference>
<dbReference type="InterPro" id="IPR013123">
    <property type="entry name" value="SpoU_subst-bd"/>
</dbReference>
<protein>
    <submittedName>
        <fullName evidence="6">rRNA methyltransferase</fullName>
    </submittedName>
</protein>
<evidence type="ECO:0000256" key="4">
    <source>
        <dbReference type="SAM" id="MobiDB-lite"/>
    </source>
</evidence>
<dbReference type="GO" id="GO:0005737">
    <property type="term" value="C:cytoplasm"/>
    <property type="evidence" value="ECO:0007669"/>
    <property type="project" value="UniProtKB-ARBA"/>
</dbReference>
<dbReference type="Pfam" id="PF22435">
    <property type="entry name" value="MRM3-like_sub_bind"/>
    <property type="match status" value="1"/>
</dbReference>
<dbReference type="InterPro" id="IPR001537">
    <property type="entry name" value="SpoU_MeTrfase"/>
</dbReference>
<dbReference type="RefSeq" id="WP_113859630.1">
    <property type="nucleotide sequence ID" value="NZ_PDCG01000001.1"/>
</dbReference>
<keyword evidence="2 6" id="KW-0489">Methyltransferase</keyword>
<dbReference type="InterPro" id="IPR029026">
    <property type="entry name" value="tRNA_m1G_MTases_N"/>
</dbReference>
<sequence>MPMNSDIISNPKSDRVRRLASLTSSRGRRKSGCFLIEGPQSVREAIAYRPDLVSDLYVRSAGPDDLRPASKTLAAIMDQALELGEGSNLYVHMVTDQVMDKISTDSQGIVAVGDAAGIMAFVDDVDLGSAAGQESHQPQADLLEPSRNPAGGTEDTLAGPSVAAFWQVRDPGNAGTVIRAADAAGCRAVVFVDDCVDPLNPKVIRSTAGSLFHLPLLTMTTEDFLSWSSAQGLVTTAADVYGTAGKRPLSLTDLLYSGPGDGQQVPRALLFGNEARGLPQEVLDQVQDIVSIPIYGRAESLNLAASAAVMLFSLAMSSHIERM</sequence>
<dbReference type="SUPFAM" id="SSF75217">
    <property type="entry name" value="alpha/beta knot"/>
    <property type="match status" value="1"/>
</dbReference>
<dbReference type="Pfam" id="PF00588">
    <property type="entry name" value="SpoU_methylase"/>
    <property type="match status" value="1"/>
</dbReference>
<dbReference type="GO" id="GO:0008173">
    <property type="term" value="F:RNA methyltransferase activity"/>
    <property type="evidence" value="ECO:0007669"/>
    <property type="project" value="InterPro"/>
</dbReference>
<proteinExistence type="inferred from homology"/>
<dbReference type="InterPro" id="IPR051259">
    <property type="entry name" value="rRNA_Methyltransferase"/>
</dbReference>
<feature type="domain" description="RNA 2-O ribose methyltransferase substrate binding" evidence="5">
    <location>
        <begin position="35"/>
        <end position="119"/>
    </location>
</feature>
<dbReference type="CDD" id="cd18095">
    <property type="entry name" value="SpoU-like_rRNA-MTase"/>
    <property type="match status" value="1"/>
</dbReference>
<comment type="caution">
    <text evidence="6">The sequence shown here is derived from an EMBL/GenBank/DDBJ whole genome shotgun (WGS) entry which is preliminary data.</text>
</comment>
<dbReference type="GO" id="GO:0003723">
    <property type="term" value="F:RNA binding"/>
    <property type="evidence" value="ECO:0007669"/>
    <property type="project" value="InterPro"/>
</dbReference>
<dbReference type="InterPro" id="IPR029064">
    <property type="entry name" value="Ribosomal_eL30-like_sf"/>
</dbReference>
<gene>
    <name evidence="6" type="ORF">CRD60_00420</name>
</gene>
<dbReference type="GO" id="GO:0006396">
    <property type="term" value="P:RNA processing"/>
    <property type="evidence" value="ECO:0007669"/>
    <property type="project" value="InterPro"/>
</dbReference>
<keyword evidence="3 6" id="KW-0808">Transferase</keyword>
<keyword evidence="7" id="KW-1185">Reference proteome</keyword>
<evidence type="ECO:0000313" key="6">
    <source>
        <dbReference type="EMBL" id="RBP98659.1"/>
    </source>
</evidence>
<accession>A0A366KAN2</accession>
<dbReference type="PANTHER" id="PTHR43191">
    <property type="entry name" value="RRNA METHYLTRANSFERASE 3"/>
    <property type="match status" value="1"/>
</dbReference>
<evidence type="ECO:0000256" key="1">
    <source>
        <dbReference type="ARBA" id="ARBA00007228"/>
    </source>
</evidence>
<dbReference type="OrthoDB" id="9794400at2"/>
<comment type="similarity">
    <text evidence="1">Belongs to the class IV-like SAM-binding methyltransferase superfamily. RNA methyltransferase TrmH family.</text>
</comment>
<dbReference type="SUPFAM" id="SSF55315">
    <property type="entry name" value="L30e-like"/>
    <property type="match status" value="1"/>
</dbReference>
<dbReference type="InterPro" id="IPR029028">
    <property type="entry name" value="Alpha/beta_knot_MTases"/>
</dbReference>